<evidence type="ECO:0000313" key="15">
    <source>
        <dbReference type="Proteomes" id="UP000440732"/>
    </source>
</evidence>
<dbReference type="EMBL" id="QXGC01001438">
    <property type="protein sequence ID" value="KAE9202962.1"/>
    <property type="molecule type" value="Genomic_DNA"/>
</dbReference>
<evidence type="ECO:0000313" key="12">
    <source>
        <dbReference type="Proteomes" id="UP000433483"/>
    </source>
</evidence>
<evidence type="ECO:0000313" key="16">
    <source>
        <dbReference type="Proteomes" id="UP000441208"/>
    </source>
</evidence>
<evidence type="ECO:0000313" key="5">
    <source>
        <dbReference type="EMBL" id="KAE9100978.1"/>
    </source>
</evidence>
<evidence type="ECO:0000313" key="13">
    <source>
        <dbReference type="Proteomes" id="UP000437068"/>
    </source>
</evidence>
<dbReference type="EMBL" id="QXFX01000912">
    <property type="protein sequence ID" value="KAE9100978.1"/>
    <property type="molecule type" value="Genomic_DNA"/>
</dbReference>
<dbReference type="Proteomes" id="UP000488956">
    <property type="component" value="Unassembled WGS sequence"/>
</dbReference>
<evidence type="ECO:0000313" key="2">
    <source>
        <dbReference type="EMBL" id="KAE8934044.1"/>
    </source>
</evidence>
<dbReference type="EMBL" id="QXGB01000872">
    <property type="protein sequence ID" value="KAE9202294.1"/>
    <property type="molecule type" value="Genomic_DNA"/>
</dbReference>
<dbReference type="Proteomes" id="UP000440367">
    <property type="component" value="Unassembled WGS sequence"/>
</dbReference>
<dbReference type="AlphaFoldDB" id="A0A6A3XGT3"/>
<proteinExistence type="predicted"/>
<evidence type="ECO:0000313" key="19">
    <source>
        <dbReference type="Proteomes" id="UP000488956"/>
    </source>
</evidence>
<feature type="chain" id="PRO_5036166632" evidence="1">
    <location>
        <begin position="24"/>
        <end position="96"/>
    </location>
</feature>
<feature type="signal peptide" evidence="1">
    <location>
        <begin position="1"/>
        <end position="23"/>
    </location>
</feature>
<organism evidence="7 12">
    <name type="scientific">Phytophthora fragariae</name>
    <dbReference type="NCBI Taxonomy" id="53985"/>
    <lineage>
        <taxon>Eukaryota</taxon>
        <taxon>Sar</taxon>
        <taxon>Stramenopiles</taxon>
        <taxon>Oomycota</taxon>
        <taxon>Peronosporomycetes</taxon>
        <taxon>Peronosporales</taxon>
        <taxon>Peronosporaceae</taxon>
        <taxon>Phytophthora</taxon>
    </lineage>
</organism>
<evidence type="ECO:0000313" key="18">
    <source>
        <dbReference type="Proteomes" id="UP000476176"/>
    </source>
</evidence>
<evidence type="ECO:0000313" key="8">
    <source>
        <dbReference type="EMBL" id="KAE9202962.1"/>
    </source>
</evidence>
<dbReference type="EMBL" id="QXGA01000915">
    <property type="protein sequence ID" value="KAE9135856.1"/>
    <property type="molecule type" value="Genomic_DNA"/>
</dbReference>
<dbReference type="EMBL" id="QXGF01000950">
    <property type="protein sequence ID" value="KAE8934044.1"/>
    <property type="molecule type" value="Genomic_DNA"/>
</dbReference>
<comment type="caution">
    <text evidence="7">The sequence shown here is derived from an EMBL/GenBank/DDBJ whole genome shotgun (WGS) entry which is preliminary data.</text>
</comment>
<keyword evidence="12" id="KW-1185">Reference proteome</keyword>
<reference evidence="11 12" key="1">
    <citation type="submission" date="2018-08" db="EMBL/GenBank/DDBJ databases">
        <title>Genomic investigation of the strawberry pathogen Phytophthora fragariae indicates pathogenicity is determined by transcriptional variation in three key races.</title>
        <authorList>
            <person name="Adams T.M."/>
            <person name="Armitage A.D."/>
            <person name="Sobczyk M.K."/>
            <person name="Bates H.J."/>
            <person name="Dunwell J.M."/>
            <person name="Nellist C.F."/>
            <person name="Harrison R.J."/>
        </authorList>
    </citation>
    <scope>NUCLEOTIDE SEQUENCE [LARGE SCALE GENOMIC DNA]</scope>
    <source>
        <strain evidence="10 13">A4</strain>
        <strain evidence="9 14">BC-1</strain>
        <strain evidence="8 18">BC-23</strain>
        <strain evidence="7 12">NOV-27</strain>
        <strain evidence="6 15">NOV-5</strain>
        <strain evidence="4 16">NOV-71</strain>
        <strain evidence="2 11">NOV-9</strain>
        <strain evidence="5 19">ONT-3</strain>
        <strain evidence="3 17">SCRP245</strain>
    </source>
</reference>
<accession>A0A6A3XGT3</accession>
<evidence type="ECO:0000313" key="10">
    <source>
        <dbReference type="EMBL" id="KAE9300720.1"/>
    </source>
</evidence>
<dbReference type="EMBL" id="QXFW01001066">
    <property type="protein sequence ID" value="KAE8997206.1"/>
    <property type="molecule type" value="Genomic_DNA"/>
</dbReference>
<dbReference type="Proteomes" id="UP000460718">
    <property type="component" value="Unassembled WGS sequence"/>
</dbReference>
<evidence type="ECO:0000313" key="14">
    <source>
        <dbReference type="Proteomes" id="UP000440367"/>
    </source>
</evidence>
<evidence type="ECO:0000256" key="1">
    <source>
        <dbReference type="SAM" id="SignalP"/>
    </source>
</evidence>
<evidence type="ECO:0000313" key="17">
    <source>
        <dbReference type="Proteomes" id="UP000460718"/>
    </source>
</evidence>
<evidence type="ECO:0000313" key="9">
    <source>
        <dbReference type="EMBL" id="KAE9218357.1"/>
    </source>
</evidence>
<evidence type="ECO:0000313" key="6">
    <source>
        <dbReference type="EMBL" id="KAE9135856.1"/>
    </source>
</evidence>
<evidence type="ECO:0000313" key="7">
    <source>
        <dbReference type="EMBL" id="KAE9202294.1"/>
    </source>
</evidence>
<gene>
    <name evidence="10" type="ORF">PF001_g14808</name>
    <name evidence="9" type="ORF">PF002_g16528</name>
    <name evidence="8" type="ORF">PF004_g18271</name>
    <name evidence="7" type="ORF">PF005_g14630</name>
    <name evidence="6" type="ORF">PF006_g14514</name>
    <name evidence="4" type="ORF">PF007_g15408</name>
    <name evidence="2" type="ORF">PF009_g15971</name>
    <name evidence="5" type="ORF">PF010_g14613</name>
    <name evidence="3" type="ORF">PF011_g15577</name>
</gene>
<sequence>MSIINGPLEIFICNGWLFASTWAGNVLLGAINNPPASTKRGSCSVRGFAVFVDALSDKGIVEVQYPSVIVIQDLHCCRKNSAVGCCRSAKLTSNSK</sequence>
<dbReference type="EMBL" id="QXGD01000982">
    <property type="protein sequence ID" value="KAE9218357.1"/>
    <property type="molecule type" value="Genomic_DNA"/>
</dbReference>
<dbReference type="EMBL" id="QXGE01000935">
    <property type="protein sequence ID" value="KAE9300720.1"/>
    <property type="molecule type" value="Genomic_DNA"/>
</dbReference>
<evidence type="ECO:0000313" key="3">
    <source>
        <dbReference type="EMBL" id="KAE8997206.1"/>
    </source>
</evidence>
<dbReference type="Proteomes" id="UP000429523">
    <property type="component" value="Unassembled WGS sequence"/>
</dbReference>
<protein>
    <submittedName>
        <fullName evidence="7">Uncharacterized protein</fullName>
    </submittedName>
</protein>
<dbReference type="Proteomes" id="UP000441208">
    <property type="component" value="Unassembled WGS sequence"/>
</dbReference>
<evidence type="ECO:0000313" key="4">
    <source>
        <dbReference type="EMBL" id="KAE9100716.1"/>
    </source>
</evidence>
<keyword evidence="1" id="KW-0732">Signal</keyword>
<evidence type="ECO:0000313" key="11">
    <source>
        <dbReference type="Proteomes" id="UP000429523"/>
    </source>
</evidence>
<dbReference type="Proteomes" id="UP000437068">
    <property type="component" value="Unassembled WGS sequence"/>
</dbReference>
<dbReference type="Proteomes" id="UP000476176">
    <property type="component" value="Unassembled WGS sequence"/>
</dbReference>
<dbReference type="EMBL" id="QXFZ01000942">
    <property type="protein sequence ID" value="KAE9100716.1"/>
    <property type="molecule type" value="Genomic_DNA"/>
</dbReference>
<name>A0A6A3XGT3_9STRA</name>
<dbReference type="Proteomes" id="UP000440732">
    <property type="component" value="Unassembled WGS sequence"/>
</dbReference>
<dbReference type="Proteomes" id="UP000433483">
    <property type="component" value="Unassembled WGS sequence"/>
</dbReference>